<evidence type="ECO:0000256" key="11">
    <source>
        <dbReference type="ARBA" id="ARBA00039108"/>
    </source>
</evidence>
<keyword evidence="4" id="KW-0132">Cell division</keyword>
<evidence type="ECO:0000256" key="15">
    <source>
        <dbReference type="ARBA" id="ARBA00047527"/>
    </source>
</evidence>
<accession>A0A2H0RAW0</accession>
<evidence type="ECO:0000256" key="3">
    <source>
        <dbReference type="ARBA" id="ARBA00022490"/>
    </source>
</evidence>
<dbReference type="GO" id="GO:0008360">
    <property type="term" value="P:regulation of cell shape"/>
    <property type="evidence" value="ECO:0007669"/>
    <property type="project" value="UniProtKB-KW"/>
</dbReference>
<evidence type="ECO:0000259" key="16">
    <source>
        <dbReference type="Pfam" id="PF00275"/>
    </source>
</evidence>
<dbReference type="EC" id="2.5.1.7" evidence="11"/>
<evidence type="ECO:0000256" key="5">
    <source>
        <dbReference type="ARBA" id="ARBA00022679"/>
    </source>
</evidence>
<proteinExistence type="inferred from homology"/>
<evidence type="ECO:0000256" key="1">
    <source>
        <dbReference type="ARBA" id="ARBA00004496"/>
    </source>
</evidence>
<dbReference type="PANTHER" id="PTHR43783">
    <property type="entry name" value="UDP-N-ACETYLGLUCOSAMINE 1-CARBOXYVINYLTRANSFERASE"/>
    <property type="match status" value="1"/>
</dbReference>
<dbReference type="SUPFAM" id="SSF55205">
    <property type="entry name" value="EPT/RTPC-like"/>
    <property type="match status" value="1"/>
</dbReference>
<comment type="similarity">
    <text evidence="10">Belongs to the EPSP synthase family. MurA subfamily.</text>
</comment>
<comment type="catalytic activity">
    <reaction evidence="15">
        <text>phosphoenolpyruvate + UDP-N-acetyl-alpha-D-glucosamine = UDP-N-acetyl-3-O-(1-carboxyvinyl)-alpha-D-glucosamine + phosphate</text>
        <dbReference type="Rhea" id="RHEA:18681"/>
        <dbReference type="ChEBI" id="CHEBI:43474"/>
        <dbReference type="ChEBI" id="CHEBI:57705"/>
        <dbReference type="ChEBI" id="CHEBI:58702"/>
        <dbReference type="ChEBI" id="CHEBI:68483"/>
        <dbReference type="EC" id="2.5.1.7"/>
    </reaction>
</comment>
<name>A0A2H0RAW0_UNCKA</name>
<dbReference type="InterPro" id="IPR050068">
    <property type="entry name" value="MurA_subfamily"/>
</dbReference>
<keyword evidence="9" id="KW-0961">Cell wall biogenesis/degradation</keyword>
<keyword evidence="8" id="KW-0131">Cell cycle</keyword>
<feature type="non-terminal residue" evidence="17">
    <location>
        <position position="185"/>
    </location>
</feature>
<dbReference type="GO" id="GO:0051301">
    <property type="term" value="P:cell division"/>
    <property type="evidence" value="ECO:0007669"/>
    <property type="project" value="UniProtKB-KW"/>
</dbReference>
<dbReference type="Pfam" id="PF00275">
    <property type="entry name" value="EPSP_synthase"/>
    <property type="match status" value="1"/>
</dbReference>
<keyword evidence="5 17" id="KW-0808">Transferase</keyword>
<gene>
    <name evidence="17" type="ORF">COV24_01595</name>
</gene>
<evidence type="ECO:0000256" key="10">
    <source>
        <dbReference type="ARBA" id="ARBA00038367"/>
    </source>
</evidence>
<evidence type="ECO:0000256" key="4">
    <source>
        <dbReference type="ARBA" id="ARBA00022618"/>
    </source>
</evidence>
<evidence type="ECO:0000256" key="13">
    <source>
        <dbReference type="ARBA" id="ARBA00042443"/>
    </source>
</evidence>
<reference evidence="17 18" key="1">
    <citation type="submission" date="2017-09" db="EMBL/GenBank/DDBJ databases">
        <title>Depth-based differentiation of microbial function through sediment-hosted aquifers and enrichment of novel symbionts in the deep terrestrial subsurface.</title>
        <authorList>
            <person name="Probst A.J."/>
            <person name="Ladd B."/>
            <person name="Jarett J.K."/>
            <person name="Geller-Mcgrath D.E."/>
            <person name="Sieber C.M."/>
            <person name="Emerson J.B."/>
            <person name="Anantharaman K."/>
            <person name="Thomas B.C."/>
            <person name="Malmstrom R."/>
            <person name="Stieglmeier M."/>
            <person name="Klingl A."/>
            <person name="Woyke T."/>
            <person name="Ryan C.M."/>
            <person name="Banfield J.F."/>
        </authorList>
    </citation>
    <scope>NUCLEOTIDE SEQUENCE [LARGE SCALE GENOMIC DNA]</scope>
    <source>
        <strain evidence="17">CG10_big_fil_rev_8_21_14_0_10_32_10</strain>
    </source>
</reference>
<keyword evidence="7" id="KW-0573">Peptidoglycan synthesis</keyword>
<feature type="domain" description="Enolpyruvate transferase" evidence="16">
    <location>
        <begin position="7"/>
        <end position="183"/>
    </location>
</feature>
<evidence type="ECO:0000256" key="9">
    <source>
        <dbReference type="ARBA" id="ARBA00023316"/>
    </source>
</evidence>
<dbReference type="PANTHER" id="PTHR43783:SF1">
    <property type="entry name" value="UDP-N-ACETYLGLUCOSAMINE 1-CARBOXYVINYLTRANSFERASE"/>
    <property type="match status" value="1"/>
</dbReference>
<evidence type="ECO:0000256" key="14">
    <source>
        <dbReference type="ARBA" id="ARBA00042842"/>
    </source>
</evidence>
<dbReference type="GO" id="GO:0009252">
    <property type="term" value="P:peptidoglycan biosynthetic process"/>
    <property type="evidence" value="ECO:0007669"/>
    <property type="project" value="UniProtKB-KW"/>
</dbReference>
<evidence type="ECO:0000313" key="17">
    <source>
        <dbReference type="EMBL" id="PIR43648.1"/>
    </source>
</evidence>
<dbReference type="GO" id="GO:0005737">
    <property type="term" value="C:cytoplasm"/>
    <property type="evidence" value="ECO:0007669"/>
    <property type="project" value="UniProtKB-SubCell"/>
</dbReference>
<dbReference type="EMBL" id="PCXU01000014">
    <property type="protein sequence ID" value="PIR43648.1"/>
    <property type="molecule type" value="Genomic_DNA"/>
</dbReference>
<dbReference type="GO" id="GO:0071555">
    <property type="term" value="P:cell wall organization"/>
    <property type="evidence" value="ECO:0007669"/>
    <property type="project" value="UniProtKB-KW"/>
</dbReference>
<evidence type="ECO:0000256" key="7">
    <source>
        <dbReference type="ARBA" id="ARBA00022984"/>
    </source>
</evidence>
<dbReference type="InterPro" id="IPR013792">
    <property type="entry name" value="RNA3'P_cycl/enolpyr_Trfase_a/b"/>
</dbReference>
<evidence type="ECO:0000256" key="12">
    <source>
        <dbReference type="ARBA" id="ARBA00039754"/>
    </source>
</evidence>
<dbReference type="Proteomes" id="UP000230214">
    <property type="component" value="Unassembled WGS sequence"/>
</dbReference>
<protein>
    <recommendedName>
        <fullName evidence="12">UDP-N-acetylglucosamine 1-carboxyvinyltransferase</fullName>
        <ecNumber evidence="11">2.5.1.7</ecNumber>
    </recommendedName>
    <alternativeName>
        <fullName evidence="13">Enoylpyruvate transferase</fullName>
    </alternativeName>
    <alternativeName>
        <fullName evidence="14">UDP-N-acetylglucosamine enolpyruvyl transferase</fullName>
    </alternativeName>
</protein>
<evidence type="ECO:0000313" key="18">
    <source>
        <dbReference type="Proteomes" id="UP000230214"/>
    </source>
</evidence>
<comment type="subcellular location">
    <subcellularLocation>
        <location evidence="1">Cytoplasm</location>
    </subcellularLocation>
</comment>
<evidence type="ECO:0000256" key="6">
    <source>
        <dbReference type="ARBA" id="ARBA00022960"/>
    </source>
</evidence>
<keyword evidence="3" id="KW-0963">Cytoplasm</keyword>
<evidence type="ECO:0000256" key="8">
    <source>
        <dbReference type="ARBA" id="ARBA00023306"/>
    </source>
</evidence>
<comment type="caution">
    <text evidence="17">The sequence shown here is derived from an EMBL/GenBank/DDBJ whole genome shotgun (WGS) entry which is preliminary data.</text>
</comment>
<dbReference type="GO" id="GO:0008760">
    <property type="term" value="F:UDP-N-acetylglucosamine 1-carboxyvinyltransferase activity"/>
    <property type="evidence" value="ECO:0007669"/>
    <property type="project" value="UniProtKB-EC"/>
</dbReference>
<evidence type="ECO:0000256" key="2">
    <source>
        <dbReference type="ARBA" id="ARBA00004752"/>
    </source>
</evidence>
<dbReference type="AlphaFoldDB" id="A0A2H0RAW0"/>
<organism evidence="17 18">
    <name type="scientific">candidate division WWE3 bacterium CG10_big_fil_rev_8_21_14_0_10_32_10</name>
    <dbReference type="NCBI Taxonomy" id="1975090"/>
    <lineage>
        <taxon>Bacteria</taxon>
        <taxon>Katanobacteria</taxon>
    </lineage>
</organism>
<keyword evidence="6" id="KW-0133">Cell shape</keyword>
<dbReference type="InterPro" id="IPR001986">
    <property type="entry name" value="Enolpyruvate_Tfrase_dom"/>
</dbReference>
<dbReference type="InterPro" id="IPR036968">
    <property type="entry name" value="Enolpyruvate_Tfrase_sf"/>
</dbReference>
<comment type="pathway">
    <text evidence="2">Cell wall biogenesis; peptidoglycan biosynthesis.</text>
</comment>
<dbReference type="Gene3D" id="3.65.10.10">
    <property type="entry name" value="Enolpyruvate transferase domain"/>
    <property type="match status" value="2"/>
</dbReference>
<sequence length="185" mass="20005">MNGTIRVTGGTKLIGEVTPIPNKNSILPALAASILTTQTTTYKNVPKSTDVQNILEMLKLLGAQIDDSDFNNLKIDGSQINKFSVDENLGSKIRASILFAGPLLARFGKAEIPIPGGCVLGYRHIGTHIDNFKKMGVRVEEYNNKVVLTKEGNSNTTTVWQLEASPTATENLIMYAAGINSETKI</sequence>